<evidence type="ECO:0000313" key="2">
    <source>
        <dbReference type="EMBL" id="KEZ17675.1"/>
    </source>
</evidence>
<gene>
    <name evidence="2" type="ORF">CP98_03158</name>
</gene>
<protein>
    <submittedName>
        <fullName evidence="2">Uncharacterized protein</fullName>
    </submittedName>
</protein>
<name>A0A084EI83_SPHYA</name>
<dbReference type="EMBL" id="JGVR01000020">
    <property type="protein sequence ID" value="KEZ17675.1"/>
    <property type="molecule type" value="Genomic_DNA"/>
</dbReference>
<organism evidence="2 3">
    <name type="scientific">Sphingobium yanoikuyae</name>
    <name type="common">Sphingomonas yanoikuyae</name>
    <dbReference type="NCBI Taxonomy" id="13690"/>
    <lineage>
        <taxon>Bacteria</taxon>
        <taxon>Pseudomonadati</taxon>
        <taxon>Pseudomonadota</taxon>
        <taxon>Alphaproteobacteria</taxon>
        <taxon>Sphingomonadales</taxon>
        <taxon>Sphingomonadaceae</taxon>
        <taxon>Sphingobium</taxon>
    </lineage>
</organism>
<reference evidence="2 3" key="1">
    <citation type="submission" date="2014-03" db="EMBL/GenBank/DDBJ databases">
        <title>Genome sequence of Sphingobium yanoikuyae B1.</title>
        <authorList>
            <person name="Gan H.M."/>
            <person name="Gan H.Y."/>
            <person name="Savka M.A."/>
        </authorList>
    </citation>
    <scope>NUCLEOTIDE SEQUENCE [LARGE SCALE GENOMIC DNA]</scope>
    <source>
        <strain evidence="2 3">B1</strain>
    </source>
</reference>
<feature type="region of interest" description="Disordered" evidence="1">
    <location>
        <begin position="90"/>
        <end position="112"/>
    </location>
</feature>
<dbReference type="RefSeq" id="WP_037520765.1">
    <property type="nucleotide sequence ID" value="NZ_JGVR01000020.1"/>
</dbReference>
<comment type="caution">
    <text evidence="2">The sequence shown here is derived from an EMBL/GenBank/DDBJ whole genome shotgun (WGS) entry which is preliminary data.</text>
</comment>
<dbReference type="Proteomes" id="UP000028534">
    <property type="component" value="Unassembled WGS sequence"/>
</dbReference>
<proteinExistence type="predicted"/>
<sequence>MTVPTHCKGCGKEFKRKVARKTGYCHACYMAGPHHANPDTRAKLSASMKARLADPNARAEHLERTRRGRVERLEKDPEFREMVREQGRAVGALRLGGQGAPAGSDMRKAAGRSVTRTKLADIPLEYREMHKKLRKQVGAQESRRLIADQHNADVIRFQRTGNLQQTARA</sequence>
<evidence type="ECO:0000313" key="3">
    <source>
        <dbReference type="Proteomes" id="UP000028534"/>
    </source>
</evidence>
<evidence type="ECO:0000256" key="1">
    <source>
        <dbReference type="SAM" id="MobiDB-lite"/>
    </source>
</evidence>
<accession>A0A084EI83</accession>
<dbReference type="AlphaFoldDB" id="A0A084EI83"/>
<dbReference type="PATRIC" id="fig|13690.10.peg.3237"/>